<dbReference type="GO" id="GO:0005886">
    <property type="term" value="C:plasma membrane"/>
    <property type="evidence" value="ECO:0007669"/>
    <property type="project" value="UniProtKB-SubCell"/>
</dbReference>
<evidence type="ECO:0000259" key="14">
    <source>
        <dbReference type="Pfam" id="PF01292"/>
    </source>
</evidence>
<dbReference type="GO" id="GO:0022904">
    <property type="term" value="P:respiratory electron transport chain"/>
    <property type="evidence" value="ECO:0007669"/>
    <property type="project" value="InterPro"/>
</dbReference>
<keyword evidence="5" id="KW-0349">Heme</keyword>
<dbReference type="eggNOG" id="COG3038">
    <property type="taxonomic scope" value="Bacteria"/>
</dbReference>
<keyword evidence="11 13" id="KW-0472">Membrane</keyword>
<keyword evidence="7" id="KW-0479">Metal-binding</keyword>
<reference evidence="15 16" key="1">
    <citation type="journal article" date="2013" name="Genome Announc.">
        <title>Draft Genome Sequence of an Alphaproteobacterium, Caenispirillum salinarum AK4(T), Isolated from a Solar Saltern.</title>
        <authorList>
            <person name="Khatri I."/>
            <person name="Singh A."/>
            <person name="Korpole S."/>
            <person name="Pinnaka A.K."/>
            <person name="Subramanian S."/>
        </authorList>
    </citation>
    <scope>NUCLEOTIDE SEQUENCE [LARGE SCALE GENOMIC DNA]</scope>
    <source>
        <strain evidence="15 16">AK4</strain>
    </source>
</reference>
<comment type="similarity">
    <text evidence="12">Belongs to the cytochrome b561 family.</text>
</comment>
<evidence type="ECO:0000256" key="3">
    <source>
        <dbReference type="ARBA" id="ARBA00022448"/>
    </source>
</evidence>
<evidence type="ECO:0000256" key="6">
    <source>
        <dbReference type="ARBA" id="ARBA00022692"/>
    </source>
</evidence>
<keyword evidence="8" id="KW-0249">Electron transport</keyword>
<feature type="transmembrane region" description="Helical" evidence="13">
    <location>
        <begin position="93"/>
        <end position="111"/>
    </location>
</feature>
<accession>K9GW37</accession>
<dbReference type="Pfam" id="PF01292">
    <property type="entry name" value="Ni_hydr_CYTB"/>
    <property type="match status" value="1"/>
</dbReference>
<name>K9GW37_9PROT</name>
<evidence type="ECO:0000256" key="7">
    <source>
        <dbReference type="ARBA" id="ARBA00022723"/>
    </source>
</evidence>
<dbReference type="STRING" id="1238182.C882_0289"/>
<sequence length="179" mass="20122">MRLRNSEDRYGLVAKLFHWIIAVLIIGLIGLGWYMVGLTYYDPLYHDSLSWHRSLGLIVLALVVARLGWMLADRRPRPPLSLTRFDMIASRTVHLVLVALMVVMPVSGYLISTEAGDPVPVFGLFSVPAVIEVSDTLRDLATEVHFYTVYGAAALVALHTLAALKHHFIDRDDVLRRMV</sequence>
<dbReference type="PANTHER" id="PTHR30529">
    <property type="entry name" value="CYTOCHROME B561"/>
    <property type="match status" value="1"/>
</dbReference>
<keyword evidence="4" id="KW-1003">Cell membrane</keyword>
<evidence type="ECO:0000313" key="16">
    <source>
        <dbReference type="Proteomes" id="UP000009881"/>
    </source>
</evidence>
<dbReference type="GO" id="GO:0009055">
    <property type="term" value="F:electron transfer activity"/>
    <property type="evidence" value="ECO:0007669"/>
    <property type="project" value="InterPro"/>
</dbReference>
<feature type="domain" description="Cytochrome b561 bacterial/Ni-hydrogenase" evidence="14">
    <location>
        <begin position="9"/>
        <end position="179"/>
    </location>
</feature>
<organism evidence="15 16">
    <name type="scientific">Caenispirillum salinarum AK4</name>
    <dbReference type="NCBI Taxonomy" id="1238182"/>
    <lineage>
        <taxon>Bacteria</taxon>
        <taxon>Pseudomonadati</taxon>
        <taxon>Pseudomonadota</taxon>
        <taxon>Alphaproteobacteria</taxon>
        <taxon>Rhodospirillales</taxon>
        <taxon>Novispirillaceae</taxon>
        <taxon>Caenispirillum</taxon>
    </lineage>
</organism>
<comment type="cofactor">
    <cofactor evidence="1">
        <name>heme b</name>
        <dbReference type="ChEBI" id="CHEBI:60344"/>
    </cofactor>
</comment>
<feature type="transmembrane region" description="Helical" evidence="13">
    <location>
        <begin position="144"/>
        <end position="164"/>
    </location>
</feature>
<proteinExistence type="inferred from homology"/>
<dbReference type="InterPro" id="IPR011577">
    <property type="entry name" value="Cyt_b561_bac/Ni-Hgenase"/>
</dbReference>
<dbReference type="AlphaFoldDB" id="K9GW37"/>
<evidence type="ECO:0000256" key="5">
    <source>
        <dbReference type="ARBA" id="ARBA00022617"/>
    </source>
</evidence>
<evidence type="ECO:0000256" key="4">
    <source>
        <dbReference type="ARBA" id="ARBA00022475"/>
    </source>
</evidence>
<keyword evidence="3" id="KW-0813">Transport</keyword>
<keyword evidence="6 13" id="KW-0812">Transmembrane</keyword>
<dbReference type="Gene3D" id="1.20.950.20">
    <property type="entry name" value="Transmembrane di-heme cytochromes, Chain C"/>
    <property type="match status" value="1"/>
</dbReference>
<evidence type="ECO:0000256" key="13">
    <source>
        <dbReference type="SAM" id="Phobius"/>
    </source>
</evidence>
<evidence type="ECO:0000256" key="12">
    <source>
        <dbReference type="ARBA" id="ARBA00037975"/>
    </source>
</evidence>
<keyword evidence="9 13" id="KW-1133">Transmembrane helix</keyword>
<dbReference type="SUPFAM" id="SSF81342">
    <property type="entry name" value="Transmembrane di-heme cytochromes"/>
    <property type="match status" value="1"/>
</dbReference>
<evidence type="ECO:0000256" key="11">
    <source>
        <dbReference type="ARBA" id="ARBA00023136"/>
    </source>
</evidence>
<evidence type="ECO:0000256" key="9">
    <source>
        <dbReference type="ARBA" id="ARBA00022989"/>
    </source>
</evidence>
<dbReference type="InterPro" id="IPR016174">
    <property type="entry name" value="Di-haem_cyt_TM"/>
</dbReference>
<dbReference type="Proteomes" id="UP000009881">
    <property type="component" value="Unassembled WGS sequence"/>
</dbReference>
<gene>
    <name evidence="15" type="ORF">C882_0289</name>
</gene>
<dbReference type="GO" id="GO:0020037">
    <property type="term" value="F:heme binding"/>
    <property type="evidence" value="ECO:0007669"/>
    <property type="project" value="TreeGrafter"/>
</dbReference>
<dbReference type="GO" id="GO:0046872">
    <property type="term" value="F:metal ion binding"/>
    <property type="evidence" value="ECO:0007669"/>
    <property type="project" value="UniProtKB-KW"/>
</dbReference>
<feature type="transmembrane region" description="Helical" evidence="13">
    <location>
        <begin position="12"/>
        <end position="34"/>
    </location>
</feature>
<keyword evidence="16" id="KW-1185">Reference proteome</keyword>
<dbReference type="RefSeq" id="WP_009540948.1">
    <property type="nucleotide sequence ID" value="NZ_ANHY01000012.1"/>
</dbReference>
<feature type="transmembrane region" description="Helical" evidence="13">
    <location>
        <begin position="54"/>
        <end position="72"/>
    </location>
</feature>
<evidence type="ECO:0000256" key="2">
    <source>
        <dbReference type="ARBA" id="ARBA00004651"/>
    </source>
</evidence>
<evidence type="ECO:0000256" key="10">
    <source>
        <dbReference type="ARBA" id="ARBA00023004"/>
    </source>
</evidence>
<evidence type="ECO:0000256" key="1">
    <source>
        <dbReference type="ARBA" id="ARBA00001970"/>
    </source>
</evidence>
<evidence type="ECO:0000313" key="15">
    <source>
        <dbReference type="EMBL" id="EKV29467.1"/>
    </source>
</evidence>
<comment type="caution">
    <text evidence="15">The sequence shown here is derived from an EMBL/GenBank/DDBJ whole genome shotgun (WGS) entry which is preliminary data.</text>
</comment>
<comment type="subcellular location">
    <subcellularLocation>
        <location evidence="2">Cell membrane</location>
        <topology evidence="2">Multi-pass membrane protein</topology>
    </subcellularLocation>
</comment>
<evidence type="ECO:0000256" key="8">
    <source>
        <dbReference type="ARBA" id="ARBA00022982"/>
    </source>
</evidence>
<dbReference type="PANTHER" id="PTHR30529:SF1">
    <property type="entry name" value="CYTOCHROME B561 HOMOLOG 2"/>
    <property type="match status" value="1"/>
</dbReference>
<dbReference type="EMBL" id="ANHY01000012">
    <property type="protein sequence ID" value="EKV29467.1"/>
    <property type="molecule type" value="Genomic_DNA"/>
</dbReference>
<keyword evidence="10" id="KW-0408">Iron</keyword>
<protein>
    <submittedName>
        <fullName evidence="15">Cytochrome B561</fullName>
    </submittedName>
</protein>
<dbReference type="OrthoDB" id="1247465at2"/>
<dbReference type="InterPro" id="IPR052168">
    <property type="entry name" value="Cytochrome_b561_oxidase"/>
</dbReference>